<evidence type="ECO:0000313" key="14">
    <source>
        <dbReference type="Ensembl" id="ENSEBUP00000020897.1"/>
    </source>
</evidence>
<dbReference type="GO" id="GO:0017147">
    <property type="term" value="F:Wnt-protein binding"/>
    <property type="evidence" value="ECO:0007669"/>
    <property type="project" value="TreeGrafter"/>
</dbReference>
<proteinExistence type="inferred from homology"/>
<feature type="signal peptide" evidence="11">
    <location>
        <begin position="1"/>
        <end position="41"/>
    </location>
</feature>
<evidence type="ECO:0000256" key="7">
    <source>
        <dbReference type="ARBA" id="ARBA00023157"/>
    </source>
</evidence>
<dbReference type="Pfam" id="PF01534">
    <property type="entry name" value="Frizzled"/>
    <property type="match status" value="1"/>
</dbReference>
<dbReference type="SMART" id="SM00063">
    <property type="entry name" value="FRI"/>
    <property type="match status" value="1"/>
</dbReference>
<feature type="disulfide bond" evidence="9">
    <location>
        <begin position="63"/>
        <end position="124"/>
    </location>
</feature>
<sequence length="573" mass="63427">MWRSSWGQPEEQNKPLQMRQMAMFLHLVSIATLVWPPKTQADRNHPTTCSLAMFPGTETPRHCESIHASLCHDLGYNSTSMPGLLGFELQSDANKQLLSFRPLLHLGCSKQLLFFLCSSHFPLCDETMLKPIGPCAGMCQAVHQQCAPFLRKLHFEWPESLDCNRFLPHNGPDHMCMESPEDKVAAEGEIEVWNHNGKDPKEACHHLGFYHNRYTFVAALNCCVPRCDNNGLYPHSERIFIDVWMGLWASTIFVIAIVTLLTFIIKPRRFPYPQRAFIFFTACHTIQAVAYLIRLAIGQRRASCKILLMTTAMAYLPLNGLANSACATIFVLRYFSVMAAAAWWVAGGLTWYLATAYQWGAESLAAYAAYLHAAAWALPALQTGVVLVWRCVSPDALTALCYLGNGNPAAIAVLSLSPLMAFLVIGSGFYAISLVSMHRIRASLHSPGSKCHQLHVQTTKLAAFSLLTAIPMVASVVCRFLQLDLARRLPGPERDSGLGLGPSAFIIASDLVPGAAALVWVASSKTLQTWRGFVSRKEQWQCDEAIRITGKWGVSDNGREEGGVYKPGQETVV</sequence>
<feature type="transmembrane region" description="Helical" evidence="10">
    <location>
        <begin position="303"/>
        <end position="322"/>
    </location>
</feature>
<reference evidence="14" key="1">
    <citation type="submission" date="2025-08" db="UniProtKB">
        <authorList>
            <consortium name="Ensembl"/>
        </authorList>
    </citation>
    <scope>IDENTIFICATION</scope>
</reference>
<dbReference type="PANTHER" id="PTHR11309:SF23">
    <property type="entry name" value="FRIZZLED-4"/>
    <property type="match status" value="1"/>
</dbReference>
<keyword evidence="7 9" id="KW-1015">Disulfide bond</keyword>
<comment type="similarity">
    <text evidence="2">Belongs to the G-protein coupled receptor Fz/Smo family.</text>
</comment>
<evidence type="ECO:0000256" key="11">
    <source>
        <dbReference type="SAM" id="SignalP"/>
    </source>
</evidence>
<dbReference type="GO" id="GO:0060070">
    <property type="term" value="P:canonical Wnt signaling pathway"/>
    <property type="evidence" value="ECO:0007669"/>
    <property type="project" value="TreeGrafter"/>
</dbReference>
<dbReference type="Gene3D" id="1.20.1070.10">
    <property type="entry name" value="Rhodopsin 7-helix transmembrane proteins"/>
    <property type="match status" value="1"/>
</dbReference>
<feature type="domain" description="FZ" evidence="12">
    <location>
        <begin position="58"/>
        <end position="179"/>
    </location>
</feature>
<feature type="transmembrane region" description="Helical" evidence="10">
    <location>
        <begin position="461"/>
        <end position="482"/>
    </location>
</feature>
<keyword evidence="5 10" id="KW-1133">Transmembrane helix</keyword>
<keyword evidence="3" id="KW-0217">Developmental protein</keyword>
<dbReference type="AlphaFoldDB" id="A0A8C4WYU7"/>
<keyword evidence="11" id="KW-0732">Signal</keyword>
<evidence type="ECO:0000256" key="3">
    <source>
        <dbReference type="ARBA" id="ARBA00022473"/>
    </source>
</evidence>
<name>A0A8C4WYU7_EPTBU</name>
<dbReference type="PRINTS" id="PR00489">
    <property type="entry name" value="FRIZZLED"/>
</dbReference>
<dbReference type="GO" id="GO:0042813">
    <property type="term" value="F:Wnt receptor activity"/>
    <property type="evidence" value="ECO:0007669"/>
    <property type="project" value="TreeGrafter"/>
</dbReference>
<evidence type="ECO:0000256" key="9">
    <source>
        <dbReference type="PROSITE-ProRule" id="PRU00090"/>
    </source>
</evidence>
<dbReference type="Proteomes" id="UP000694388">
    <property type="component" value="Unplaced"/>
</dbReference>
<dbReference type="InterPro" id="IPR017981">
    <property type="entry name" value="GPCR_2-like_7TM"/>
</dbReference>
<reference evidence="14" key="2">
    <citation type="submission" date="2025-09" db="UniProtKB">
        <authorList>
            <consortium name="Ensembl"/>
        </authorList>
    </citation>
    <scope>IDENTIFICATION</scope>
</reference>
<keyword evidence="8" id="KW-0675">Receptor</keyword>
<evidence type="ECO:0000256" key="1">
    <source>
        <dbReference type="ARBA" id="ARBA00004141"/>
    </source>
</evidence>
<protein>
    <recommendedName>
        <fullName evidence="16">Frizzled-4</fullName>
    </recommendedName>
</protein>
<evidence type="ECO:0000256" key="5">
    <source>
        <dbReference type="ARBA" id="ARBA00022989"/>
    </source>
</evidence>
<accession>A0A8C4WYU7</accession>
<dbReference type="SMART" id="SM01330">
    <property type="entry name" value="Frizzled"/>
    <property type="match status" value="1"/>
</dbReference>
<dbReference type="GO" id="GO:0035567">
    <property type="term" value="P:non-canonical Wnt signaling pathway"/>
    <property type="evidence" value="ECO:0007669"/>
    <property type="project" value="TreeGrafter"/>
</dbReference>
<keyword evidence="6 10" id="KW-0472">Membrane</keyword>
<dbReference type="InterPro" id="IPR036790">
    <property type="entry name" value="Frizzled_dom_sf"/>
</dbReference>
<organism evidence="14 15">
    <name type="scientific">Eptatretus burgeri</name>
    <name type="common">Inshore hagfish</name>
    <dbReference type="NCBI Taxonomy" id="7764"/>
    <lineage>
        <taxon>Eukaryota</taxon>
        <taxon>Metazoa</taxon>
        <taxon>Chordata</taxon>
        <taxon>Craniata</taxon>
        <taxon>Vertebrata</taxon>
        <taxon>Cyclostomata</taxon>
        <taxon>Myxini</taxon>
        <taxon>Myxiniformes</taxon>
        <taxon>Myxinidae</taxon>
        <taxon>Eptatretinae</taxon>
        <taxon>Eptatretus</taxon>
    </lineage>
</organism>
<dbReference type="InterPro" id="IPR020067">
    <property type="entry name" value="Frizzled_dom"/>
</dbReference>
<feature type="transmembrane region" description="Helical" evidence="10">
    <location>
        <begin position="243"/>
        <end position="265"/>
    </location>
</feature>
<dbReference type="PANTHER" id="PTHR11309">
    <property type="entry name" value="FRIZZLED"/>
    <property type="match status" value="1"/>
</dbReference>
<dbReference type="Ensembl" id="ENSEBUT00000021473.1">
    <property type="protein sequence ID" value="ENSEBUP00000020897.1"/>
    <property type="gene ID" value="ENSEBUG00000012912.1"/>
</dbReference>
<feature type="disulfide bond" evidence="9">
    <location>
        <begin position="108"/>
        <end position="146"/>
    </location>
</feature>
<evidence type="ECO:0000256" key="8">
    <source>
        <dbReference type="ARBA" id="ARBA00023170"/>
    </source>
</evidence>
<feature type="disulfide bond" evidence="9">
    <location>
        <begin position="71"/>
        <end position="117"/>
    </location>
</feature>
<feature type="chain" id="PRO_5034629919" description="Frizzled-4" evidence="11">
    <location>
        <begin position="42"/>
        <end position="573"/>
    </location>
</feature>
<evidence type="ECO:0000256" key="10">
    <source>
        <dbReference type="SAM" id="Phobius"/>
    </source>
</evidence>
<feature type="transmembrane region" description="Helical" evidence="10">
    <location>
        <begin position="334"/>
        <end position="354"/>
    </location>
</feature>
<dbReference type="GeneTree" id="ENSGT00940000157141"/>
<evidence type="ECO:0000256" key="4">
    <source>
        <dbReference type="ARBA" id="ARBA00022692"/>
    </source>
</evidence>
<dbReference type="SUPFAM" id="SSF63501">
    <property type="entry name" value="Frizzled cysteine-rich domain"/>
    <property type="match status" value="1"/>
</dbReference>
<keyword evidence="4 10" id="KW-0812">Transmembrane</keyword>
<dbReference type="Gene3D" id="1.10.2000.10">
    <property type="entry name" value="Frizzled cysteine-rich domain"/>
    <property type="match status" value="1"/>
</dbReference>
<dbReference type="PROSITE" id="PS50038">
    <property type="entry name" value="FZ"/>
    <property type="match status" value="1"/>
</dbReference>
<feature type="transmembrane region" description="Helical" evidence="10">
    <location>
        <begin position="502"/>
        <end position="522"/>
    </location>
</feature>
<comment type="subcellular location">
    <subcellularLocation>
        <location evidence="1">Membrane</location>
        <topology evidence="1">Multi-pass membrane protein</topology>
    </subcellularLocation>
</comment>
<feature type="transmembrane region" description="Helical" evidence="10">
    <location>
        <begin position="366"/>
        <end position="389"/>
    </location>
</feature>
<evidence type="ECO:0000313" key="15">
    <source>
        <dbReference type="Proteomes" id="UP000694388"/>
    </source>
</evidence>
<feature type="transmembrane region" description="Helical" evidence="10">
    <location>
        <begin position="420"/>
        <end position="440"/>
    </location>
</feature>
<evidence type="ECO:0008006" key="16">
    <source>
        <dbReference type="Google" id="ProtNLM"/>
    </source>
</evidence>
<dbReference type="Pfam" id="PF01392">
    <property type="entry name" value="Fz"/>
    <property type="match status" value="1"/>
</dbReference>
<feature type="transmembrane region" description="Helical" evidence="10">
    <location>
        <begin position="277"/>
        <end position="297"/>
    </location>
</feature>
<dbReference type="InterPro" id="IPR000539">
    <property type="entry name" value="Frizzled/Smoothened_7TM"/>
</dbReference>
<evidence type="ECO:0000256" key="2">
    <source>
        <dbReference type="ARBA" id="ARBA00008077"/>
    </source>
</evidence>
<dbReference type="InterPro" id="IPR015526">
    <property type="entry name" value="Frizzled/SFRP"/>
</dbReference>
<feature type="disulfide bond" evidence="9">
    <location>
        <begin position="135"/>
        <end position="176"/>
    </location>
</feature>
<evidence type="ECO:0000256" key="6">
    <source>
        <dbReference type="ARBA" id="ARBA00023136"/>
    </source>
</evidence>
<feature type="disulfide bond" evidence="9">
    <location>
        <begin position="139"/>
        <end position="163"/>
    </location>
</feature>
<feature type="domain" description="G-protein coupled receptors family 2 profile 2" evidence="13">
    <location>
        <begin position="239"/>
        <end position="474"/>
    </location>
</feature>
<dbReference type="GO" id="GO:0005886">
    <property type="term" value="C:plasma membrane"/>
    <property type="evidence" value="ECO:0007669"/>
    <property type="project" value="TreeGrafter"/>
</dbReference>
<evidence type="ECO:0000259" key="12">
    <source>
        <dbReference type="PROSITE" id="PS50038"/>
    </source>
</evidence>
<evidence type="ECO:0000259" key="13">
    <source>
        <dbReference type="PROSITE" id="PS50261"/>
    </source>
</evidence>
<dbReference type="PROSITE" id="PS50261">
    <property type="entry name" value="G_PROTEIN_RECEP_F2_4"/>
    <property type="match status" value="1"/>
</dbReference>
<keyword evidence="15" id="KW-1185">Reference proteome</keyword>